<reference evidence="1" key="2">
    <citation type="journal article" date="2022" name="Hortic Res">
        <title>The genome of Dioscorea zingiberensis sheds light on the biosynthesis, origin and evolution of the medicinally important diosgenin saponins.</title>
        <authorList>
            <person name="Li Y."/>
            <person name="Tan C."/>
            <person name="Li Z."/>
            <person name="Guo J."/>
            <person name="Li S."/>
            <person name="Chen X."/>
            <person name="Wang C."/>
            <person name="Dai X."/>
            <person name="Yang H."/>
            <person name="Song W."/>
            <person name="Hou L."/>
            <person name="Xu J."/>
            <person name="Tong Z."/>
            <person name="Xu A."/>
            <person name="Yuan X."/>
            <person name="Wang W."/>
            <person name="Yang Q."/>
            <person name="Chen L."/>
            <person name="Sun Z."/>
            <person name="Wang K."/>
            <person name="Pan B."/>
            <person name="Chen J."/>
            <person name="Bao Y."/>
            <person name="Liu F."/>
            <person name="Qi X."/>
            <person name="Gang D.R."/>
            <person name="Wen J."/>
            <person name="Li J."/>
        </authorList>
    </citation>
    <scope>NUCLEOTIDE SEQUENCE</scope>
    <source>
        <strain evidence="1">Dzin_1.0</strain>
    </source>
</reference>
<dbReference type="AlphaFoldDB" id="A0A9D5DCQ3"/>
<name>A0A9D5DCQ3_9LILI</name>
<proteinExistence type="predicted"/>
<evidence type="ECO:0000313" key="1">
    <source>
        <dbReference type="EMBL" id="KAJ0988673.1"/>
    </source>
</evidence>
<dbReference type="EMBL" id="JAGGNH010000001">
    <property type="protein sequence ID" value="KAJ0988673.1"/>
    <property type="molecule type" value="Genomic_DNA"/>
</dbReference>
<reference evidence="1" key="1">
    <citation type="submission" date="2021-03" db="EMBL/GenBank/DDBJ databases">
        <authorList>
            <person name="Li Z."/>
            <person name="Yang C."/>
        </authorList>
    </citation>
    <scope>NUCLEOTIDE SEQUENCE</scope>
    <source>
        <strain evidence="1">Dzin_1.0</strain>
        <tissue evidence="1">Leaf</tissue>
    </source>
</reference>
<accession>A0A9D5DCQ3</accession>
<organism evidence="1 2">
    <name type="scientific">Dioscorea zingiberensis</name>
    <dbReference type="NCBI Taxonomy" id="325984"/>
    <lineage>
        <taxon>Eukaryota</taxon>
        <taxon>Viridiplantae</taxon>
        <taxon>Streptophyta</taxon>
        <taxon>Embryophyta</taxon>
        <taxon>Tracheophyta</taxon>
        <taxon>Spermatophyta</taxon>
        <taxon>Magnoliopsida</taxon>
        <taxon>Liliopsida</taxon>
        <taxon>Dioscoreales</taxon>
        <taxon>Dioscoreaceae</taxon>
        <taxon>Dioscorea</taxon>
    </lineage>
</organism>
<sequence>MNQPLKSLATSIVIGIEAEKLTNCVLSSTLPCKIEFILSIWLSVARKECDAFDDNCYQMSSPKDNTLSNMETEYNACDSVLVLGCKFGFSVILS</sequence>
<dbReference type="Proteomes" id="UP001085076">
    <property type="component" value="Miscellaneous, Linkage group lg01"/>
</dbReference>
<gene>
    <name evidence="1" type="ORF">J5N97_007029</name>
</gene>
<evidence type="ECO:0000313" key="2">
    <source>
        <dbReference type="Proteomes" id="UP001085076"/>
    </source>
</evidence>
<keyword evidence="2" id="KW-1185">Reference proteome</keyword>
<comment type="caution">
    <text evidence="1">The sequence shown here is derived from an EMBL/GenBank/DDBJ whole genome shotgun (WGS) entry which is preliminary data.</text>
</comment>
<protein>
    <submittedName>
        <fullName evidence="1">Uncharacterized protein</fullName>
    </submittedName>
</protein>